<feature type="region of interest" description="Disordered" evidence="6">
    <location>
        <begin position="1"/>
        <end position="40"/>
    </location>
</feature>
<dbReference type="GO" id="GO:0003700">
    <property type="term" value="F:DNA-binding transcription factor activity"/>
    <property type="evidence" value="ECO:0007669"/>
    <property type="project" value="TreeGrafter"/>
</dbReference>
<name>A0A1E4TK32_9ASCO</name>
<dbReference type="Pfam" id="PF00010">
    <property type="entry name" value="HLH"/>
    <property type="match status" value="1"/>
</dbReference>
<feature type="non-terminal residue" evidence="8">
    <location>
        <position position="1"/>
    </location>
</feature>
<dbReference type="InterPro" id="IPR011598">
    <property type="entry name" value="bHLH_dom"/>
</dbReference>
<organism evidence="8 9">
    <name type="scientific">Tortispora caseinolytica NRRL Y-17796</name>
    <dbReference type="NCBI Taxonomy" id="767744"/>
    <lineage>
        <taxon>Eukaryota</taxon>
        <taxon>Fungi</taxon>
        <taxon>Dikarya</taxon>
        <taxon>Ascomycota</taxon>
        <taxon>Saccharomycotina</taxon>
        <taxon>Trigonopsidomycetes</taxon>
        <taxon>Trigonopsidales</taxon>
        <taxon>Trigonopsidaceae</taxon>
        <taxon>Tortispora</taxon>
    </lineage>
</organism>
<dbReference type="AlphaFoldDB" id="A0A1E4TK32"/>
<keyword evidence="5" id="KW-0539">Nucleus</keyword>
<evidence type="ECO:0000313" key="8">
    <source>
        <dbReference type="EMBL" id="ODV92028.1"/>
    </source>
</evidence>
<dbReference type="Gene3D" id="4.10.280.10">
    <property type="entry name" value="Helix-loop-helix DNA-binding domain"/>
    <property type="match status" value="1"/>
</dbReference>
<keyword evidence="3" id="KW-0010">Activator</keyword>
<dbReference type="PROSITE" id="PS50888">
    <property type="entry name" value="BHLH"/>
    <property type="match status" value="1"/>
</dbReference>
<keyword evidence="2" id="KW-0238">DNA-binding</keyword>
<dbReference type="GO" id="GO:0045944">
    <property type="term" value="P:positive regulation of transcription by RNA polymerase II"/>
    <property type="evidence" value="ECO:0007669"/>
    <property type="project" value="TreeGrafter"/>
</dbReference>
<feature type="domain" description="BHLH" evidence="7">
    <location>
        <begin position="26"/>
        <end position="78"/>
    </location>
</feature>
<dbReference type="PANTHER" id="PTHR10328:SF3">
    <property type="entry name" value="PROTEIN MAX"/>
    <property type="match status" value="1"/>
</dbReference>
<keyword evidence="4" id="KW-0804">Transcription</keyword>
<dbReference type="EMBL" id="KV453841">
    <property type="protein sequence ID" value="ODV92028.1"/>
    <property type="molecule type" value="Genomic_DNA"/>
</dbReference>
<feature type="compositionally biased region" description="Basic and acidic residues" evidence="6">
    <location>
        <begin position="23"/>
        <end position="40"/>
    </location>
</feature>
<proteinExistence type="predicted"/>
<reference evidence="9" key="1">
    <citation type="submission" date="2016-02" db="EMBL/GenBank/DDBJ databases">
        <title>Comparative genomics of biotechnologically important yeasts.</title>
        <authorList>
            <consortium name="DOE Joint Genome Institute"/>
            <person name="Riley R."/>
            <person name="Haridas S."/>
            <person name="Wolfe K.H."/>
            <person name="Lopes M.R."/>
            <person name="Hittinger C.T."/>
            <person name="Goker M."/>
            <person name="Salamov A."/>
            <person name="Wisecaver J."/>
            <person name="Long T.M."/>
            <person name="Aerts A.L."/>
            <person name="Barry K."/>
            <person name="Choi C."/>
            <person name="Clum A."/>
            <person name="Coughlan A.Y."/>
            <person name="Deshpande S."/>
            <person name="Douglass A.P."/>
            <person name="Hanson S.J."/>
            <person name="Klenk H.-P."/>
            <person name="Labutti K."/>
            <person name="Lapidus A."/>
            <person name="Lindquist E."/>
            <person name="Lipzen A."/>
            <person name="Meier-Kolthoff J.P."/>
            <person name="Ohm R.A."/>
            <person name="Otillar R.P."/>
            <person name="Pangilinan J."/>
            <person name="Peng Y."/>
            <person name="Rokas A."/>
            <person name="Rosa C.A."/>
            <person name="Scheuner C."/>
            <person name="Sibirny A.A."/>
            <person name="Slot J.C."/>
            <person name="Stielow J.B."/>
            <person name="Sun H."/>
            <person name="Kurtzman C.P."/>
            <person name="Blackwell M."/>
            <person name="Jeffries T.W."/>
            <person name="Grigoriev I.V."/>
        </authorList>
    </citation>
    <scope>NUCLEOTIDE SEQUENCE [LARGE SCALE GENOMIC DNA]</scope>
    <source>
        <strain evidence="9">NRRL Y-17796</strain>
    </source>
</reference>
<dbReference type="SUPFAM" id="SSF47459">
    <property type="entry name" value="HLH, helix-loop-helix DNA-binding domain"/>
    <property type="match status" value="1"/>
</dbReference>
<dbReference type="InterPro" id="IPR036638">
    <property type="entry name" value="HLH_DNA-bd_sf"/>
</dbReference>
<sequence length="85" mass="9891">LSSEHQTDQAPEPTQASKRQRRSEHDKRQSHIISEKRRRDLIKQKFDQIYEMIPNNSENKSQSRADILGSAQQFIAALESSNEKL</sequence>
<gene>
    <name evidence="8" type="ORF">CANCADRAFT_11880</name>
</gene>
<dbReference type="GO" id="GO:0046983">
    <property type="term" value="F:protein dimerization activity"/>
    <property type="evidence" value="ECO:0007669"/>
    <property type="project" value="InterPro"/>
</dbReference>
<dbReference type="SMART" id="SM00353">
    <property type="entry name" value="HLH"/>
    <property type="match status" value="1"/>
</dbReference>
<dbReference type="Proteomes" id="UP000095023">
    <property type="component" value="Unassembled WGS sequence"/>
</dbReference>
<evidence type="ECO:0000259" key="7">
    <source>
        <dbReference type="PROSITE" id="PS50888"/>
    </source>
</evidence>
<evidence type="ECO:0000256" key="6">
    <source>
        <dbReference type="SAM" id="MobiDB-lite"/>
    </source>
</evidence>
<keyword evidence="1" id="KW-0805">Transcription regulation</keyword>
<evidence type="ECO:0000256" key="5">
    <source>
        <dbReference type="ARBA" id="ARBA00023242"/>
    </source>
</evidence>
<protein>
    <recommendedName>
        <fullName evidence="7">BHLH domain-containing protein</fullName>
    </recommendedName>
</protein>
<evidence type="ECO:0000256" key="4">
    <source>
        <dbReference type="ARBA" id="ARBA00023163"/>
    </source>
</evidence>
<evidence type="ECO:0000256" key="2">
    <source>
        <dbReference type="ARBA" id="ARBA00023125"/>
    </source>
</evidence>
<dbReference type="GO" id="GO:0003677">
    <property type="term" value="F:DNA binding"/>
    <property type="evidence" value="ECO:0007669"/>
    <property type="project" value="UniProtKB-KW"/>
</dbReference>
<evidence type="ECO:0000313" key="9">
    <source>
        <dbReference type="Proteomes" id="UP000095023"/>
    </source>
</evidence>
<accession>A0A1E4TK32</accession>
<keyword evidence="9" id="KW-1185">Reference proteome</keyword>
<feature type="compositionally biased region" description="Polar residues" evidence="6">
    <location>
        <begin position="1"/>
        <end position="17"/>
    </location>
</feature>
<feature type="non-terminal residue" evidence="8">
    <location>
        <position position="85"/>
    </location>
</feature>
<dbReference type="OrthoDB" id="5778525at2759"/>
<evidence type="ECO:0000256" key="3">
    <source>
        <dbReference type="ARBA" id="ARBA00023159"/>
    </source>
</evidence>
<evidence type="ECO:0000256" key="1">
    <source>
        <dbReference type="ARBA" id="ARBA00023015"/>
    </source>
</evidence>
<dbReference type="GO" id="GO:0090575">
    <property type="term" value="C:RNA polymerase II transcription regulator complex"/>
    <property type="evidence" value="ECO:0007669"/>
    <property type="project" value="TreeGrafter"/>
</dbReference>
<dbReference type="PANTHER" id="PTHR10328">
    <property type="entry name" value="PROTEIN MAX MYC-ASSOCIATED FACTOR X"/>
    <property type="match status" value="1"/>
</dbReference>